<reference evidence="4 5" key="1">
    <citation type="journal article" date="2014" name="Mol. Biol. Evol.">
        <title>Massive expansion of Ubiquitination-related gene families within the Chlamydiae.</title>
        <authorList>
            <person name="Domman D."/>
            <person name="Collingro A."/>
            <person name="Lagkouvardos I."/>
            <person name="Gehre L."/>
            <person name="Weinmaier T."/>
            <person name="Rattei T."/>
            <person name="Subtil A."/>
            <person name="Horn M."/>
        </authorList>
    </citation>
    <scope>NUCLEOTIDE SEQUENCE [LARGE SCALE GENOMIC DNA]</scope>
    <source>
        <strain evidence="4 5">EI2</strain>
    </source>
</reference>
<dbReference type="InterPro" id="IPR004821">
    <property type="entry name" value="Cyt_trans-like"/>
</dbReference>
<name>A0A0C1HFB9_9BACT</name>
<evidence type="ECO:0000256" key="1">
    <source>
        <dbReference type="ARBA" id="ARBA00022679"/>
    </source>
</evidence>
<organism evidence="4 5">
    <name type="scientific">Candidatus Protochlamydia amoebophila</name>
    <dbReference type="NCBI Taxonomy" id="362787"/>
    <lineage>
        <taxon>Bacteria</taxon>
        <taxon>Pseudomonadati</taxon>
        <taxon>Chlamydiota</taxon>
        <taxon>Chlamydiia</taxon>
        <taxon>Parachlamydiales</taxon>
        <taxon>Parachlamydiaceae</taxon>
        <taxon>Candidatus Protochlamydia</taxon>
    </lineage>
</organism>
<evidence type="ECO:0000259" key="3">
    <source>
        <dbReference type="Pfam" id="PF01467"/>
    </source>
</evidence>
<feature type="domain" description="Cytidyltransferase-like" evidence="3">
    <location>
        <begin position="42"/>
        <end position="132"/>
    </location>
</feature>
<keyword evidence="1" id="KW-0808">Transferase</keyword>
<gene>
    <name evidence="4" type="primary">rfaE</name>
    <name evidence="4" type="ORF">DB44_BG00920</name>
</gene>
<dbReference type="GO" id="GO:0016779">
    <property type="term" value="F:nucleotidyltransferase activity"/>
    <property type="evidence" value="ECO:0007669"/>
    <property type="project" value="UniProtKB-KW"/>
</dbReference>
<dbReference type="InterPro" id="IPR014729">
    <property type="entry name" value="Rossmann-like_a/b/a_fold"/>
</dbReference>
<dbReference type="PANTHER" id="PTHR43793:SF2">
    <property type="entry name" value="BIFUNCTIONAL PROTEIN HLDE"/>
    <property type="match status" value="1"/>
</dbReference>
<dbReference type="PATRIC" id="fig|362787.3.peg.508"/>
<dbReference type="EMBL" id="JSAN01000030">
    <property type="protein sequence ID" value="KIC73403.1"/>
    <property type="molecule type" value="Genomic_DNA"/>
</dbReference>
<comment type="caution">
    <text evidence="4">The sequence shown here is derived from an EMBL/GenBank/DDBJ whole genome shotgun (WGS) entry which is preliminary data.</text>
</comment>
<dbReference type="InterPro" id="IPR050385">
    <property type="entry name" value="Archaeal_FAD_synthase"/>
</dbReference>
<dbReference type="PANTHER" id="PTHR43793">
    <property type="entry name" value="FAD SYNTHASE"/>
    <property type="match status" value="1"/>
</dbReference>
<accession>A0A0C1HFB9</accession>
<evidence type="ECO:0000256" key="2">
    <source>
        <dbReference type="ARBA" id="ARBA00022695"/>
    </source>
</evidence>
<evidence type="ECO:0000313" key="4">
    <source>
        <dbReference type="EMBL" id="KIC73403.1"/>
    </source>
</evidence>
<dbReference type="AlphaFoldDB" id="A0A0C1HFB9"/>
<evidence type="ECO:0000313" key="5">
    <source>
        <dbReference type="Proteomes" id="UP000031465"/>
    </source>
</evidence>
<proteinExistence type="predicted"/>
<dbReference type="NCBIfam" id="TIGR00125">
    <property type="entry name" value="cyt_tran_rel"/>
    <property type="match status" value="1"/>
</dbReference>
<dbReference type="Gene3D" id="3.40.50.620">
    <property type="entry name" value="HUPs"/>
    <property type="match status" value="1"/>
</dbReference>
<protein>
    <submittedName>
        <fullName evidence="4">Putative ADP-heptose synthase</fullName>
    </submittedName>
</protein>
<dbReference type="Proteomes" id="UP000031465">
    <property type="component" value="Unassembled WGS sequence"/>
</dbReference>
<sequence>MMSKTIELVPWSIAYKQKVIVPEELNQKITSLRSNEAVIVTLNGSFDLLHAGHLQIIYEASQLGDVLIVALNSDESIKRYKNPNRPLISLEYRLQMMAALEFVNFVTWFEEMDPCHLLSKIKPNIHVNGSEYGHQCIEAETVCQNGGKIHIVPLMPGLSTSSIIKKIQGLI</sequence>
<keyword evidence="2" id="KW-0548">Nucleotidyltransferase</keyword>
<dbReference type="SUPFAM" id="SSF52374">
    <property type="entry name" value="Nucleotidylyl transferase"/>
    <property type="match status" value="1"/>
</dbReference>
<dbReference type="Pfam" id="PF01467">
    <property type="entry name" value="CTP_transf_like"/>
    <property type="match status" value="1"/>
</dbReference>